<evidence type="ECO:0000313" key="4">
    <source>
        <dbReference type="Proteomes" id="UP001432322"/>
    </source>
</evidence>
<protein>
    <recommendedName>
        <fullName evidence="5">Collagen</fullName>
    </recommendedName>
</protein>
<feature type="non-terminal residue" evidence="3">
    <location>
        <position position="434"/>
    </location>
</feature>
<evidence type="ECO:0000313" key="3">
    <source>
        <dbReference type="EMBL" id="GMT35080.1"/>
    </source>
</evidence>
<proteinExistence type="predicted"/>
<feature type="non-terminal residue" evidence="3">
    <location>
        <position position="1"/>
    </location>
</feature>
<reference evidence="3" key="1">
    <citation type="submission" date="2023-10" db="EMBL/GenBank/DDBJ databases">
        <title>Genome assembly of Pristionchus species.</title>
        <authorList>
            <person name="Yoshida K."/>
            <person name="Sommer R.J."/>
        </authorList>
    </citation>
    <scope>NUCLEOTIDE SEQUENCE</scope>
    <source>
        <strain evidence="3">RS5133</strain>
    </source>
</reference>
<dbReference type="Proteomes" id="UP001432322">
    <property type="component" value="Unassembled WGS sequence"/>
</dbReference>
<evidence type="ECO:0008006" key="5">
    <source>
        <dbReference type="Google" id="ProtNLM"/>
    </source>
</evidence>
<evidence type="ECO:0000256" key="2">
    <source>
        <dbReference type="SAM" id="MobiDB-lite"/>
    </source>
</evidence>
<keyword evidence="4" id="KW-1185">Reference proteome</keyword>
<accession>A0AAV5WWP8</accession>
<name>A0AAV5WWP8_9BILA</name>
<gene>
    <name evidence="3" type="ORF">PFISCL1PPCAC_26377</name>
</gene>
<comment type="caution">
    <text evidence="3">The sequence shown here is derived from an EMBL/GenBank/DDBJ whole genome shotgun (WGS) entry which is preliminary data.</text>
</comment>
<feature type="region of interest" description="Disordered" evidence="2">
    <location>
        <begin position="1"/>
        <end position="39"/>
    </location>
</feature>
<sequence length="434" mass="45523">GNPGDKGLQGRPGIPGDKGLPGFVGIPGDKGLQGLPGPPGAPGTTGCPFLASISMPEVGCLNKDYDCNPLPGGATFNTVTCPDGFLASREQGSAEWRSENVLTANCDATENTWDLPGYSSTRYYACLSESNACGFSVTVCPSNFYCHGSTPTEVDRKPKKIECSNKDVFQLRSESGPLTQPQTCTKGKWNDNTNWHLNVFCGYACDATCTFKTNSAHKAPNFVDPPTLSTPDATHSCPFTQCADGAIYAWSGTQYERIPFKKAQCAASGDAAHPWVIGSQRFASIQCYNEPKNNCPPVIASALACAPGVTGCSVDLLLENAVQTQCVDERTLYVSLDDAGPGVAVKDKLTCYDGKWHATSLSGNTSVAATTVYATCGPKHIKLHTDCLIARADNSICPLSQTCDPSFLAASNSGTSCTSGTLYVIATVGIAGAA</sequence>
<dbReference type="AlphaFoldDB" id="A0AAV5WWP8"/>
<dbReference type="InterPro" id="IPR008160">
    <property type="entry name" value="Collagen"/>
</dbReference>
<keyword evidence="1" id="KW-0677">Repeat</keyword>
<organism evidence="3 4">
    <name type="scientific">Pristionchus fissidentatus</name>
    <dbReference type="NCBI Taxonomy" id="1538716"/>
    <lineage>
        <taxon>Eukaryota</taxon>
        <taxon>Metazoa</taxon>
        <taxon>Ecdysozoa</taxon>
        <taxon>Nematoda</taxon>
        <taxon>Chromadorea</taxon>
        <taxon>Rhabditida</taxon>
        <taxon>Rhabditina</taxon>
        <taxon>Diplogasteromorpha</taxon>
        <taxon>Diplogasteroidea</taxon>
        <taxon>Neodiplogasteridae</taxon>
        <taxon>Pristionchus</taxon>
    </lineage>
</organism>
<evidence type="ECO:0000256" key="1">
    <source>
        <dbReference type="ARBA" id="ARBA00022737"/>
    </source>
</evidence>
<dbReference type="EMBL" id="BTSY01000007">
    <property type="protein sequence ID" value="GMT35080.1"/>
    <property type="molecule type" value="Genomic_DNA"/>
</dbReference>
<dbReference type="Pfam" id="PF01391">
    <property type="entry name" value="Collagen"/>
    <property type="match status" value="1"/>
</dbReference>